<proteinExistence type="predicted"/>
<evidence type="ECO:0000313" key="2">
    <source>
        <dbReference type="EMBL" id="QHS91312.1"/>
    </source>
</evidence>
<evidence type="ECO:0000256" key="1">
    <source>
        <dbReference type="SAM" id="MobiDB-lite"/>
    </source>
</evidence>
<dbReference type="AlphaFoldDB" id="A0A6C0BH25"/>
<name>A0A6C0BH25_9ZZZZ</name>
<accession>A0A6C0BH25</accession>
<protein>
    <submittedName>
        <fullName evidence="2">Uncharacterized protein</fullName>
    </submittedName>
</protein>
<dbReference type="EMBL" id="MN739158">
    <property type="protein sequence ID" value="QHS91312.1"/>
    <property type="molecule type" value="Genomic_DNA"/>
</dbReference>
<reference evidence="2" key="1">
    <citation type="journal article" date="2020" name="Nature">
        <title>Giant virus diversity and host interactions through global metagenomics.</title>
        <authorList>
            <person name="Schulz F."/>
            <person name="Roux S."/>
            <person name="Paez-Espino D."/>
            <person name="Jungbluth S."/>
            <person name="Walsh D.A."/>
            <person name="Denef V.J."/>
            <person name="McMahon K.D."/>
            <person name="Konstantinidis K.T."/>
            <person name="Eloe-Fadrosh E.A."/>
            <person name="Kyrpides N.C."/>
            <person name="Woyke T."/>
        </authorList>
    </citation>
    <scope>NUCLEOTIDE SEQUENCE</scope>
    <source>
        <strain evidence="2">GVMAG-M-3300013004-44</strain>
    </source>
</reference>
<sequence>MSGYSYPPYNEQTQTQPPYNATNFNSDNAPVYNTLLSFAKNSPNYPLPQDSNQDMIHRNRANIAYFSNMNQKTQLVKTMNETTPSNAPYPQFKSEGERIMYRQGLLMTAARNQFSGLNPTSPAGVPCSTIYGIIQSTPDIPG</sequence>
<feature type="region of interest" description="Disordered" evidence="1">
    <location>
        <begin position="1"/>
        <end position="20"/>
    </location>
</feature>
<feature type="compositionally biased region" description="Polar residues" evidence="1">
    <location>
        <begin position="10"/>
        <end position="20"/>
    </location>
</feature>
<organism evidence="2">
    <name type="scientific">viral metagenome</name>
    <dbReference type="NCBI Taxonomy" id="1070528"/>
    <lineage>
        <taxon>unclassified sequences</taxon>
        <taxon>metagenomes</taxon>
        <taxon>organismal metagenomes</taxon>
    </lineage>
</organism>